<dbReference type="GO" id="GO:0015026">
    <property type="term" value="F:coreceptor activity"/>
    <property type="evidence" value="ECO:0007669"/>
    <property type="project" value="TreeGrafter"/>
</dbReference>
<feature type="region of interest" description="Disordered" evidence="1">
    <location>
        <begin position="447"/>
        <end position="516"/>
    </location>
</feature>
<dbReference type="InterPro" id="IPR010536">
    <property type="entry name" value="RGM_N"/>
</dbReference>
<comment type="caution">
    <text evidence="3">The sequence shown here is derived from an EMBL/GenBank/DDBJ whole genome shotgun (WGS) entry which is preliminary data.</text>
</comment>
<dbReference type="PANTHER" id="PTHR31428">
    <property type="entry name" value="RGM DOMAIN FAMILY MEMBER DRAG-1"/>
    <property type="match status" value="1"/>
</dbReference>
<evidence type="ECO:0000256" key="1">
    <source>
        <dbReference type="SAM" id="MobiDB-lite"/>
    </source>
</evidence>
<gene>
    <name evidence="3" type="ORF">AAFF_G00219380</name>
</gene>
<protein>
    <recommendedName>
        <fullName evidence="2">Repulsive guidance molecule N-terminal domain-containing protein</fullName>
    </recommendedName>
</protein>
<feature type="non-terminal residue" evidence="3">
    <location>
        <position position="516"/>
    </location>
</feature>
<name>A0AAD7RFW7_9TELE</name>
<dbReference type="GO" id="GO:0005886">
    <property type="term" value="C:plasma membrane"/>
    <property type="evidence" value="ECO:0007669"/>
    <property type="project" value="TreeGrafter"/>
</dbReference>
<accession>A0AAD7RFW7</accession>
<reference evidence="3" key="1">
    <citation type="journal article" date="2023" name="Science">
        <title>Genome structures resolve the early diversification of teleost fishes.</title>
        <authorList>
            <person name="Parey E."/>
            <person name="Louis A."/>
            <person name="Montfort J."/>
            <person name="Bouchez O."/>
            <person name="Roques C."/>
            <person name="Iampietro C."/>
            <person name="Lluch J."/>
            <person name="Castinel A."/>
            <person name="Donnadieu C."/>
            <person name="Desvignes T."/>
            <person name="Floi Bucao C."/>
            <person name="Jouanno E."/>
            <person name="Wen M."/>
            <person name="Mejri S."/>
            <person name="Dirks R."/>
            <person name="Jansen H."/>
            <person name="Henkel C."/>
            <person name="Chen W.J."/>
            <person name="Zahm M."/>
            <person name="Cabau C."/>
            <person name="Klopp C."/>
            <person name="Thompson A.W."/>
            <person name="Robinson-Rechavi M."/>
            <person name="Braasch I."/>
            <person name="Lecointre G."/>
            <person name="Bobe J."/>
            <person name="Postlethwait J.H."/>
            <person name="Berthelot C."/>
            <person name="Roest Crollius H."/>
            <person name="Guiguen Y."/>
        </authorList>
    </citation>
    <scope>NUCLEOTIDE SEQUENCE</scope>
    <source>
        <strain evidence="3">NC1722</strain>
    </source>
</reference>
<feature type="compositionally biased region" description="Low complexity" evidence="1">
    <location>
        <begin position="455"/>
        <end position="474"/>
    </location>
</feature>
<feature type="region of interest" description="Disordered" evidence="1">
    <location>
        <begin position="39"/>
        <end position="97"/>
    </location>
</feature>
<dbReference type="InterPro" id="IPR040287">
    <property type="entry name" value="RGM"/>
</dbReference>
<feature type="compositionally biased region" description="Basic and acidic residues" evidence="1">
    <location>
        <begin position="85"/>
        <end position="97"/>
    </location>
</feature>
<dbReference type="PANTHER" id="PTHR31428:SF7">
    <property type="entry name" value="RGM DOMAIN FAMILY ISOFORM X1"/>
    <property type="match status" value="1"/>
</dbReference>
<feature type="region of interest" description="Disordered" evidence="1">
    <location>
        <begin position="272"/>
        <end position="302"/>
    </location>
</feature>
<feature type="compositionally biased region" description="Basic and acidic residues" evidence="1">
    <location>
        <begin position="283"/>
        <end position="292"/>
    </location>
</feature>
<dbReference type="GO" id="GO:0030509">
    <property type="term" value="P:BMP signaling pathway"/>
    <property type="evidence" value="ECO:0007669"/>
    <property type="project" value="TreeGrafter"/>
</dbReference>
<evidence type="ECO:0000313" key="3">
    <source>
        <dbReference type="EMBL" id="KAJ8383558.1"/>
    </source>
</evidence>
<sequence length="516" mass="56318">MGPLQNQHCHGLIFIMQGPELPSDISVRPVCEQPCSYLAPGTGRAPKARPPETGSSGAPAKRLGVNVRRRRPEYVDSSDSSKSTEQPKELQENADVHDGDMAIRVKLLSGTRLCEAKTTGRRVTGERFGDGHVYLCAVEEKTLKHSCRGPEPVLVPVAVSHAHVPGHTAVWGRGVLGSWHTLQRDGGREGGGGEEEKARAVGHKAGGLVNHADWRLISRRSQTQQIEENAAGAVQPRGSEARGLSGQEMGRVRFPIWKALKGGIQIQASRSAVSAAHAPRHTPISEEMHSRDPPFCGSSSIAEPQSRNSILTEWIGMGKRGPQNLANRKLWNYISLIMVLLSLLPACCQQCRIHRCNAEYVASTSPSSGLQEEPPADLDYCTALRAYSLCTRRTGAHLPRRPGLPLRRLPHQGAVLAAQLLQRRAHVSGEGAQHRPPRRVRAVRLREPRARLGPRRAAPALRPLRPVRRPAPAHLPRRVPDLQGGGRLAAHRQPLPVGAGDQRARRPGLQRHGNQQ</sequence>
<dbReference type="Pfam" id="PF06535">
    <property type="entry name" value="RGM_N"/>
    <property type="match status" value="1"/>
</dbReference>
<dbReference type="Proteomes" id="UP001221898">
    <property type="component" value="Unassembled WGS sequence"/>
</dbReference>
<feature type="region of interest" description="Disordered" evidence="1">
    <location>
        <begin position="182"/>
        <end position="201"/>
    </location>
</feature>
<feature type="domain" description="Repulsive guidance molecule N-terminal" evidence="2">
    <location>
        <begin position="351"/>
        <end position="394"/>
    </location>
</feature>
<evidence type="ECO:0000313" key="4">
    <source>
        <dbReference type="Proteomes" id="UP001221898"/>
    </source>
</evidence>
<organism evidence="3 4">
    <name type="scientific">Aldrovandia affinis</name>
    <dbReference type="NCBI Taxonomy" id="143900"/>
    <lineage>
        <taxon>Eukaryota</taxon>
        <taxon>Metazoa</taxon>
        <taxon>Chordata</taxon>
        <taxon>Craniata</taxon>
        <taxon>Vertebrata</taxon>
        <taxon>Euteleostomi</taxon>
        <taxon>Actinopterygii</taxon>
        <taxon>Neopterygii</taxon>
        <taxon>Teleostei</taxon>
        <taxon>Notacanthiformes</taxon>
        <taxon>Halosauridae</taxon>
        <taxon>Aldrovandia</taxon>
    </lineage>
</organism>
<proteinExistence type="predicted"/>
<evidence type="ECO:0000259" key="2">
    <source>
        <dbReference type="Pfam" id="PF06535"/>
    </source>
</evidence>
<dbReference type="AlphaFoldDB" id="A0AAD7RFW7"/>
<dbReference type="EMBL" id="JAINUG010000290">
    <property type="protein sequence ID" value="KAJ8383558.1"/>
    <property type="molecule type" value="Genomic_DNA"/>
</dbReference>
<keyword evidence="4" id="KW-1185">Reference proteome</keyword>